<dbReference type="PANTHER" id="PTHR48056">
    <property type="entry name" value="LRR RECEPTOR-LIKE SERINE/THREONINE-PROTEIN KINASE-RELATED"/>
    <property type="match status" value="1"/>
</dbReference>
<evidence type="ECO:0000256" key="23">
    <source>
        <dbReference type="SAM" id="Phobius"/>
    </source>
</evidence>
<accession>A0A1Q3C5E1</accession>
<dbReference type="Gene3D" id="3.30.200.20">
    <property type="entry name" value="Phosphorylase Kinase, domain 1"/>
    <property type="match status" value="1"/>
</dbReference>
<dbReference type="PROSITE" id="PS00107">
    <property type="entry name" value="PROTEIN_KINASE_ATP"/>
    <property type="match status" value="1"/>
</dbReference>
<evidence type="ECO:0000256" key="16">
    <source>
        <dbReference type="ARBA" id="ARBA00022989"/>
    </source>
</evidence>
<keyword evidence="19" id="KW-0325">Glycoprotein</keyword>
<evidence type="ECO:0000256" key="5">
    <source>
        <dbReference type="ARBA" id="ARBA00022475"/>
    </source>
</evidence>
<dbReference type="InParanoid" id="A0A1Q3C5E1"/>
<protein>
    <recommendedName>
        <fullName evidence="4">non-specific serine/threonine protein kinase</fullName>
        <ecNumber evidence="4">2.7.11.1</ecNumber>
    </recommendedName>
</protein>
<keyword evidence="15 22" id="KW-0067">ATP-binding</keyword>
<evidence type="ECO:0000256" key="10">
    <source>
        <dbReference type="ARBA" id="ARBA00022692"/>
    </source>
</evidence>
<dbReference type="InterPro" id="IPR050647">
    <property type="entry name" value="Plant_LRR-RLKs"/>
</dbReference>
<dbReference type="STRING" id="3775.A0A1Q3C5E1"/>
<comment type="subcellular location">
    <subcellularLocation>
        <location evidence="1">Cell membrane</location>
        <topology evidence="1">Single-pass membrane protein</topology>
    </subcellularLocation>
    <subcellularLocation>
        <location evidence="2">Membrane</location>
        <topology evidence="2">Single-pass type I membrane protein</topology>
    </subcellularLocation>
</comment>
<dbReference type="Gene3D" id="1.10.510.10">
    <property type="entry name" value="Transferase(Phosphotransferase) domain 1"/>
    <property type="match status" value="1"/>
</dbReference>
<dbReference type="InterPro" id="IPR003591">
    <property type="entry name" value="Leu-rich_rpt_typical-subtyp"/>
</dbReference>
<dbReference type="InterPro" id="IPR013210">
    <property type="entry name" value="LRR_N_plant-typ"/>
</dbReference>
<dbReference type="EMBL" id="BDDD01001372">
    <property type="protein sequence ID" value="GAV75467.1"/>
    <property type="molecule type" value="Genomic_DNA"/>
</dbReference>
<dbReference type="SUPFAM" id="SSF52058">
    <property type="entry name" value="L domain-like"/>
    <property type="match status" value="2"/>
</dbReference>
<proteinExistence type="inferred from homology"/>
<keyword evidence="9" id="KW-0808">Transferase</keyword>
<gene>
    <name evidence="26" type="ORF">CFOL_v3_18946</name>
</gene>
<dbReference type="InterPro" id="IPR017441">
    <property type="entry name" value="Protein_kinase_ATP_BS"/>
</dbReference>
<dbReference type="SMART" id="SM00369">
    <property type="entry name" value="LRR_TYP"/>
    <property type="match status" value="7"/>
</dbReference>
<keyword evidence="8" id="KW-0433">Leucine-rich repeat</keyword>
<keyword evidence="12" id="KW-0677">Repeat</keyword>
<dbReference type="Pfam" id="PF13855">
    <property type="entry name" value="LRR_8"/>
    <property type="match status" value="1"/>
</dbReference>
<evidence type="ECO:0000256" key="7">
    <source>
        <dbReference type="ARBA" id="ARBA00022553"/>
    </source>
</evidence>
<evidence type="ECO:0000256" key="14">
    <source>
        <dbReference type="ARBA" id="ARBA00022777"/>
    </source>
</evidence>
<evidence type="ECO:0000256" key="17">
    <source>
        <dbReference type="ARBA" id="ARBA00023136"/>
    </source>
</evidence>
<dbReference type="EC" id="2.7.11.1" evidence="4"/>
<dbReference type="Pfam" id="PF08263">
    <property type="entry name" value="LRRNT_2"/>
    <property type="match status" value="1"/>
</dbReference>
<feature type="transmembrane region" description="Helical" evidence="23">
    <location>
        <begin position="664"/>
        <end position="686"/>
    </location>
</feature>
<dbReference type="SUPFAM" id="SSF56112">
    <property type="entry name" value="Protein kinase-like (PK-like)"/>
    <property type="match status" value="1"/>
</dbReference>
<feature type="chain" id="PRO_5012681900" description="non-specific serine/threonine protein kinase" evidence="24">
    <location>
        <begin position="29"/>
        <end position="1026"/>
    </location>
</feature>
<dbReference type="GO" id="GO:0005886">
    <property type="term" value="C:plasma membrane"/>
    <property type="evidence" value="ECO:0007669"/>
    <property type="project" value="UniProtKB-SubCell"/>
</dbReference>
<comment type="catalytic activity">
    <reaction evidence="21">
        <text>L-seryl-[protein] + ATP = O-phospho-L-seryl-[protein] + ADP + H(+)</text>
        <dbReference type="Rhea" id="RHEA:17989"/>
        <dbReference type="Rhea" id="RHEA-COMP:9863"/>
        <dbReference type="Rhea" id="RHEA-COMP:11604"/>
        <dbReference type="ChEBI" id="CHEBI:15378"/>
        <dbReference type="ChEBI" id="CHEBI:29999"/>
        <dbReference type="ChEBI" id="CHEBI:30616"/>
        <dbReference type="ChEBI" id="CHEBI:83421"/>
        <dbReference type="ChEBI" id="CHEBI:456216"/>
        <dbReference type="EC" id="2.7.11.1"/>
    </reaction>
</comment>
<evidence type="ECO:0000256" key="4">
    <source>
        <dbReference type="ARBA" id="ARBA00012513"/>
    </source>
</evidence>
<keyword evidence="13 22" id="KW-0547">Nucleotide-binding</keyword>
<dbReference type="PROSITE" id="PS00108">
    <property type="entry name" value="PROTEIN_KINASE_ST"/>
    <property type="match status" value="1"/>
</dbReference>
<evidence type="ECO:0000256" key="1">
    <source>
        <dbReference type="ARBA" id="ARBA00004162"/>
    </source>
</evidence>
<evidence type="ECO:0000256" key="19">
    <source>
        <dbReference type="ARBA" id="ARBA00023180"/>
    </source>
</evidence>
<evidence type="ECO:0000259" key="25">
    <source>
        <dbReference type="PROSITE" id="PS50011"/>
    </source>
</evidence>
<dbReference type="Pfam" id="PF00560">
    <property type="entry name" value="LRR_1"/>
    <property type="match status" value="7"/>
</dbReference>
<dbReference type="Pfam" id="PF00069">
    <property type="entry name" value="Pkinase"/>
    <property type="match status" value="1"/>
</dbReference>
<keyword evidence="18" id="KW-0675">Receptor</keyword>
<dbReference type="FunFam" id="3.30.200.20:FF:000432">
    <property type="entry name" value="LRR receptor-like serine/threonine-protein kinase EFR"/>
    <property type="match status" value="1"/>
</dbReference>
<dbReference type="SMART" id="SM00365">
    <property type="entry name" value="LRR_SD22"/>
    <property type="match status" value="5"/>
</dbReference>
<dbReference type="InterPro" id="IPR001611">
    <property type="entry name" value="Leu-rich_rpt"/>
</dbReference>
<comment type="similarity">
    <text evidence="3">Belongs to the protein kinase superfamily. Ser/Thr protein kinase family.</text>
</comment>
<dbReference type="PANTHER" id="PTHR48056:SF86">
    <property type="entry name" value="PROTEIN KINASE DOMAIN-CONTAINING PROTEIN"/>
    <property type="match status" value="1"/>
</dbReference>
<feature type="binding site" evidence="22">
    <location>
        <position position="749"/>
    </location>
    <ligand>
        <name>ATP</name>
        <dbReference type="ChEBI" id="CHEBI:30616"/>
    </ligand>
</feature>
<dbReference type="GO" id="GO:0004674">
    <property type="term" value="F:protein serine/threonine kinase activity"/>
    <property type="evidence" value="ECO:0007669"/>
    <property type="project" value="UniProtKB-KW"/>
</dbReference>
<dbReference type="GO" id="GO:0005524">
    <property type="term" value="F:ATP binding"/>
    <property type="evidence" value="ECO:0007669"/>
    <property type="project" value="UniProtKB-UniRule"/>
</dbReference>
<sequence length="1026" mass="112577">MNSYYRTMNISKTLNALFLLFFQSSLFCSMHFSFSHCGTLGNETDKLALLAFKSQITHDPYGSLKSWNDSLNICQWHGVSCSPRHQRVAAIDLHFHNLAGTISPFIGNLSFLRKINLRNNSFHGEIPQEMGRLFRLRYILFAQNMLQGEIPINLTHCFELRTLDLVLNNLEGTIPAELGTLSKLDGLGLTSNNLTGTIPRSLSNLSSLTQLTLSENSLSGNIPVEFGQLKKLNLFQVSVNRLTGPIPIQLFNISSIEYFAVAENQLVGKIPPYIGFTLPNLQFFFFGGNRFSGPIPQSISNLSQVEWLDFARNSFIGSIPVNLGGLKYLNKLNFAKNNLGTRNGDDLSFLSSLVNCTNLEIISLSFNSLTGELPNSIVNFSSHFSYLFMGSNQISGRIPANIGKLENLLLIGIEDNLLTGIIPLSIGRLSKLQELSLFDNRLSGEIPSSLGNLSFLTEISLGGNALQGSIPSALGSCLHLQILGLSGNNLSGTIPIQVMGLPSLSRWLDLSDNRLTGAVPVEVGNLKTLQWLYLSDNNLSGEIPSSLGSCVSLEELDLGGNSLQGPIPLSLNSLRGLQKLVLSGNNFSGKIPDFLGTLPFLTLLNLSFNNLEGEVPNEGIFKNASAIEVSGNNKLCGGIPELHLQSCQSGSSKVKSAHNRTFKIVIITFCLAIGLLSMCLFAILYWRRGARRETLVESPPAKDMHLKVSYAELLKATDGFSSSNLIGIGGYGSVYKGILGHEETSVAVKVLNVEQRGASNSFIAECEALRCIRHRNLVKIVTACSSVDFKGNDFKAVVYEFMPKGSLEKWLYHQEDEQNRRQSLSLMQRLNIAIDVAHALDYLHHHCHTPIAHCDLKPSNVLLDDDMVAHVGDFGLARLLHDENPQNQTNSSRLKGTVGYVAPEYGMSSEVSAYGDIYSYGILLLEMLTGKRPTDDMFKDGLSLRVFVEMAIPDQVKEVADSTLLDETMDTGDFNGKELSTTSGGKAHEILISILKIGVLSSRESPSERMNIKEVITKLQQLKDIM</sequence>
<feature type="signal peptide" evidence="24">
    <location>
        <begin position="1"/>
        <end position="28"/>
    </location>
</feature>
<dbReference type="FunFam" id="3.80.10.10:FF:000383">
    <property type="entry name" value="Leucine-rich repeat receptor protein kinase EMS1"/>
    <property type="match status" value="1"/>
</dbReference>
<dbReference type="InterPro" id="IPR011009">
    <property type="entry name" value="Kinase-like_dom_sf"/>
</dbReference>
<keyword evidence="17 23" id="KW-0472">Membrane</keyword>
<dbReference type="FunCoup" id="A0A1Q3C5E1">
    <property type="interactions" value="1183"/>
</dbReference>
<evidence type="ECO:0000256" key="13">
    <source>
        <dbReference type="ARBA" id="ARBA00022741"/>
    </source>
</evidence>
<evidence type="ECO:0000256" key="9">
    <source>
        <dbReference type="ARBA" id="ARBA00022679"/>
    </source>
</evidence>
<evidence type="ECO:0000313" key="26">
    <source>
        <dbReference type="EMBL" id="GAV75467.1"/>
    </source>
</evidence>
<feature type="domain" description="Protein kinase" evidence="25">
    <location>
        <begin position="720"/>
        <end position="1022"/>
    </location>
</feature>
<dbReference type="FunFam" id="1.10.510.10:FF:000358">
    <property type="entry name" value="Putative leucine-rich repeat receptor-like serine/threonine-protein kinase"/>
    <property type="match status" value="1"/>
</dbReference>
<dbReference type="AlphaFoldDB" id="A0A1Q3C5E1"/>
<evidence type="ECO:0000256" key="24">
    <source>
        <dbReference type="SAM" id="SignalP"/>
    </source>
</evidence>
<keyword evidence="27" id="KW-1185">Reference proteome</keyword>
<keyword evidence="5" id="KW-1003">Cell membrane</keyword>
<evidence type="ECO:0000256" key="3">
    <source>
        <dbReference type="ARBA" id="ARBA00008684"/>
    </source>
</evidence>
<evidence type="ECO:0000313" key="27">
    <source>
        <dbReference type="Proteomes" id="UP000187406"/>
    </source>
</evidence>
<dbReference type="InterPro" id="IPR032675">
    <property type="entry name" value="LRR_dom_sf"/>
</dbReference>
<dbReference type="InterPro" id="IPR000719">
    <property type="entry name" value="Prot_kinase_dom"/>
</dbReference>
<keyword evidence="16 23" id="KW-1133">Transmembrane helix</keyword>
<keyword evidence="7" id="KW-0597">Phosphoprotein</keyword>
<organism evidence="26 27">
    <name type="scientific">Cephalotus follicularis</name>
    <name type="common">Albany pitcher plant</name>
    <dbReference type="NCBI Taxonomy" id="3775"/>
    <lineage>
        <taxon>Eukaryota</taxon>
        <taxon>Viridiplantae</taxon>
        <taxon>Streptophyta</taxon>
        <taxon>Embryophyta</taxon>
        <taxon>Tracheophyta</taxon>
        <taxon>Spermatophyta</taxon>
        <taxon>Magnoliopsida</taxon>
        <taxon>eudicotyledons</taxon>
        <taxon>Gunneridae</taxon>
        <taxon>Pentapetalae</taxon>
        <taxon>rosids</taxon>
        <taxon>fabids</taxon>
        <taxon>Oxalidales</taxon>
        <taxon>Cephalotaceae</taxon>
        <taxon>Cephalotus</taxon>
    </lineage>
</organism>
<reference evidence="27" key="1">
    <citation type="submission" date="2016-04" db="EMBL/GenBank/DDBJ databases">
        <title>Cephalotus genome sequencing.</title>
        <authorList>
            <person name="Fukushima K."/>
            <person name="Hasebe M."/>
            <person name="Fang X."/>
        </authorList>
    </citation>
    <scope>NUCLEOTIDE SEQUENCE [LARGE SCALE GENOMIC DNA]</scope>
    <source>
        <strain evidence="27">cv. St1</strain>
    </source>
</reference>
<comment type="catalytic activity">
    <reaction evidence="20">
        <text>L-threonyl-[protein] + ATP = O-phospho-L-threonyl-[protein] + ADP + H(+)</text>
        <dbReference type="Rhea" id="RHEA:46608"/>
        <dbReference type="Rhea" id="RHEA-COMP:11060"/>
        <dbReference type="Rhea" id="RHEA-COMP:11605"/>
        <dbReference type="ChEBI" id="CHEBI:15378"/>
        <dbReference type="ChEBI" id="CHEBI:30013"/>
        <dbReference type="ChEBI" id="CHEBI:30616"/>
        <dbReference type="ChEBI" id="CHEBI:61977"/>
        <dbReference type="ChEBI" id="CHEBI:456216"/>
        <dbReference type="EC" id="2.7.11.1"/>
    </reaction>
</comment>
<evidence type="ECO:0000256" key="18">
    <source>
        <dbReference type="ARBA" id="ARBA00023170"/>
    </source>
</evidence>
<dbReference type="FunFam" id="3.80.10.10:FF:000288">
    <property type="entry name" value="LRR receptor-like serine/threonine-protein kinase EFR"/>
    <property type="match status" value="1"/>
</dbReference>
<dbReference type="Gene3D" id="3.80.10.10">
    <property type="entry name" value="Ribonuclease Inhibitor"/>
    <property type="match status" value="3"/>
</dbReference>
<evidence type="ECO:0000256" key="21">
    <source>
        <dbReference type="ARBA" id="ARBA00048679"/>
    </source>
</evidence>
<evidence type="ECO:0000256" key="8">
    <source>
        <dbReference type="ARBA" id="ARBA00022614"/>
    </source>
</evidence>
<evidence type="ECO:0000256" key="11">
    <source>
        <dbReference type="ARBA" id="ARBA00022729"/>
    </source>
</evidence>
<name>A0A1Q3C5E1_CEPFO</name>
<dbReference type="FunFam" id="3.80.10.10:FF:000221">
    <property type="entry name" value="Leucine-rich repeat receptor-like protein kinase PXL1"/>
    <property type="match status" value="1"/>
</dbReference>
<keyword evidence="10 23" id="KW-0812">Transmembrane</keyword>
<dbReference type="Proteomes" id="UP000187406">
    <property type="component" value="Unassembled WGS sequence"/>
</dbReference>
<keyword evidence="6" id="KW-0723">Serine/threonine-protein kinase</keyword>
<dbReference type="FunFam" id="3.80.10.10:FF:000565">
    <property type="entry name" value="Leucine-rich repeat receptor-like kinase protein FLORAL ORGAN NUMBER1"/>
    <property type="match status" value="1"/>
</dbReference>
<evidence type="ECO:0000256" key="15">
    <source>
        <dbReference type="ARBA" id="ARBA00022840"/>
    </source>
</evidence>
<dbReference type="PROSITE" id="PS50011">
    <property type="entry name" value="PROTEIN_KINASE_DOM"/>
    <property type="match status" value="1"/>
</dbReference>
<evidence type="ECO:0000256" key="2">
    <source>
        <dbReference type="ARBA" id="ARBA00004479"/>
    </source>
</evidence>
<evidence type="ECO:0000256" key="22">
    <source>
        <dbReference type="PROSITE-ProRule" id="PRU10141"/>
    </source>
</evidence>
<evidence type="ECO:0000256" key="20">
    <source>
        <dbReference type="ARBA" id="ARBA00047899"/>
    </source>
</evidence>
<comment type="caution">
    <text evidence="26">The sequence shown here is derived from an EMBL/GenBank/DDBJ whole genome shotgun (WGS) entry which is preliminary data.</text>
</comment>
<keyword evidence="14 26" id="KW-0418">Kinase</keyword>
<evidence type="ECO:0000256" key="12">
    <source>
        <dbReference type="ARBA" id="ARBA00022737"/>
    </source>
</evidence>
<dbReference type="GO" id="GO:0033612">
    <property type="term" value="F:receptor serine/threonine kinase binding"/>
    <property type="evidence" value="ECO:0007669"/>
    <property type="project" value="TreeGrafter"/>
</dbReference>
<dbReference type="SMART" id="SM00220">
    <property type="entry name" value="S_TKc"/>
    <property type="match status" value="1"/>
</dbReference>
<dbReference type="OrthoDB" id="676979at2759"/>
<dbReference type="InterPro" id="IPR008271">
    <property type="entry name" value="Ser/Thr_kinase_AS"/>
</dbReference>
<evidence type="ECO:0000256" key="6">
    <source>
        <dbReference type="ARBA" id="ARBA00022527"/>
    </source>
</evidence>
<keyword evidence="11 24" id="KW-0732">Signal</keyword>